<dbReference type="SUPFAM" id="SSF56024">
    <property type="entry name" value="Phospholipase D/nuclease"/>
    <property type="match status" value="1"/>
</dbReference>
<organism evidence="2 3">
    <name type="scientific">Sediminicola arcticus</name>
    <dbReference type="NCBI Taxonomy" id="1574308"/>
    <lineage>
        <taxon>Bacteria</taxon>
        <taxon>Pseudomonadati</taxon>
        <taxon>Bacteroidota</taxon>
        <taxon>Flavobacteriia</taxon>
        <taxon>Flavobacteriales</taxon>
        <taxon>Flavobacteriaceae</taxon>
        <taxon>Sediminicola</taxon>
    </lineage>
</organism>
<evidence type="ECO:0000313" key="3">
    <source>
        <dbReference type="Proteomes" id="UP001549799"/>
    </source>
</evidence>
<keyword evidence="3" id="KW-1185">Reference proteome</keyword>
<evidence type="ECO:0000313" key="2">
    <source>
        <dbReference type="EMBL" id="MET6989164.1"/>
    </source>
</evidence>
<dbReference type="RefSeq" id="WP_354613532.1">
    <property type="nucleotide sequence ID" value="NZ_JBEXAE010000001.1"/>
</dbReference>
<feature type="domain" description="Phospholipase D-like" evidence="1">
    <location>
        <begin position="18"/>
        <end position="132"/>
    </location>
</feature>
<dbReference type="InterPro" id="IPR025202">
    <property type="entry name" value="PLD-like_dom"/>
</dbReference>
<dbReference type="InterPro" id="IPR059166">
    <property type="entry name" value="PLD-like_cat"/>
</dbReference>
<dbReference type="CDD" id="cd09176">
    <property type="entry name" value="PLDc_unchar6"/>
    <property type="match status" value="1"/>
</dbReference>
<dbReference type="Proteomes" id="UP001549799">
    <property type="component" value="Unassembled WGS sequence"/>
</dbReference>
<dbReference type="Gene3D" id="3.30.870.10">
    <property type="entry name" value="Endonuclease Chain A"/>
    <property type="match status" value="1"/>
</dbReference>
<comment type="caution">
    <text evidence="2">The sequence shown here is derived from an EMBL/GenBank/DDBJ whole genome shotgun (WGS) entry which is preliminary data.</text>
</comment>
<accession>A0ABV2SPT4</accession>
<reference evidence="2 3" key="1">
    <citation type="submission" date="2024-07" db="EMBL/GenBank/DDBJ databases">
        <title>The genome sequence of type strain Sediminicola arcticus GDMCC 1.2805.</title>
        <authorList>
            <person name="Liu Y."/>
        </authorList>
    </citation>
    <scope>NUCLEOTIDE SEQUENCE [LARGE SCALE GENOMIC DNA]</scope>
    <source>
        <strain evidence="2 3">GDMCC 1.2805</strain>
    </source>
</reference>
<proteinExistence type="predicted"/>
<protein>
    <submittedName>
        <fullName evidence="2">Phospholipase D family protein</fullName>
    </submittedName>
</protein>
<dbReference type="Pfam" id="PF13091">
    <property type="entry name" value="PLDc_2"/>
    <property type="match status" value="1"/>
</dbReference>
<sequence length="315" mass="35578">MTGDNYLFDSNLTGAIEDLIREAKNKLLLISPYIDLSPRVRSALKEQLDRKNQNFKLRILFGKNGKEELQKGKKPKLKSSLEFLMQFPNVEIRFEELLHAKFYINDYHMIFSSMNLYDYSGSRNIEFGILEKHSSKGLLTKAIDATDDAISNVVQNVSDNVFGTSNQTDPIKKFDKIFSNAELLYETEPILGDKKGMGAKLIGSVGFEMKEIIDKRILKDELSKMFEVKKNYSKPLVKKTAFQKKDKLVSATVLGKALGKNYKEVVADLQSLGLIDGDANQPTELGLQKGIELKSTDKGNWMVYPESILGDKRSS</sequence>
<gene>
    <name evidence="2" type="ORF">ABXZ36_00720</name>
</gene>
<name>A0ABV2SPT4_9FLAO</name>
<dbReference type="EMBL" id="JBEXAE010000001">
    <property type="protein sequence ID" value="MET6989164.1"/>
    <property type="molecule type" value="Genomic_DNA"/>
</dbReference>
<evidence type="ECO:0000259" key="1">
    <source>
        <dbReference type="Pfam" id="PF13091"/>
    </source>
</evidence>